<dbReference type="EMBL" id="SOCE01000001">
    <property type="protein sequence ID" value="TDU89349.1"/>
    <property type="molecule type" value="Genomic_DNA"/>
</dbReference>
<proteinExistence type="predicted"/>
<feature type="transmembrane region" description="Helical" evidence="1">
    <location>
        <begin position="262"/>
        <end position="280"/>
    </location>
</feature>
<feature type="transmembrane region" description="Helical" evidence="1">
    <location>
        <begin position="570"/>
        <end position="592"/>
    </location>
</feature>
<evidence type="ECO:0000313" key="2">
    <source>
        <dbReference type="EMBL" id="TDU89349.1"/>
    </source>
</evidence>
<feature type="transmembrane region" description="Helical" evidence="1">
    <location>
        <begin position="78"/>
        <end position="98"/>
    </location>
</feature>
<dbReference type="RefSeq" id="WP_133979443.1">
    <property type="nucleotide sequence ID" value="NZ_SOCE01000001.1"/>
</dbReference>
<feature type="transmembrane region" description="Helical" evidence="1">
    <location>
        <begin position="327"/>
        <end position="357"/>
    </location>
</feature>
<feature type="transmembrane region" description="Helical" evidence="1">
    <location>
        <begin position="47"/>
        <end position="66"/>
    </location>
</feature>
<dbReference type="AlphaFoldDB" id="A0A4R7TCC0"/>
<evidence type="ECO:0000313" key="3">
    <source>
        <dbReference type="Proteomes" id="UP000295151"/>
    </source>
</evidence>
<feature type="transmembrane region" description="Helical" evidence="1">
    <location>
        <begin position="369"/>
        <end position="388"/>
    </location>
</feature>
<feature type="transmembrane region" description="Helical" evidence="1">
    <location>
        <begin position="133"/>
        <end position="154"/>
    </location>
</feature>
<reference evidence="2 3" key="1">
    <citation type="submission" date="2019-03" db="EMBL/GenBank/DDBJ databases">
        <title>Genomic Encyclopedia of Type Strains, Phase III (KMG-III): the genomes of soil and plant-associated and newly described type strains.</title>
        <authorList>
            <person name="Whitman W."/>
        </authorList>
    </citation>
    <scope>NUCLEOTIDE SEQUENCE [LARGE SCALE GENOMIC DNA]</scope>
    <source>
        <strain evidence="2 3">VKM Ac-2575</strain>
    </source>
</reference>
<feature type="transmembrane region" description="Helical" evidence="1">
    <location>
        <begin position="483"/>
        <end position="501"/>
    </location>
</feature>
<feature type="transmembrane region" description="Helical" evidence="1">
    <location>
        <begin position="453"/>
        <end position="471"/>
    </location>
</feature>
<keyword evidence="1" id="KW-1133">Transmembrane helix</keyword>
<evidence type="ECO:0000256" key="1">
    <source>
        <dbReference type="SAM" id="Phobius"/>
    </source>
</evidence>
<sequence length="750" mass="79556">MHSRARRRGPRSIGNGTAAGRAAALPLLVLAVWMMAARAPVLDVLVFTAYVGAGVMLPGFVLWRLIGAYRRNLVEDCAAGFAIGTAVQLIVYLASASVGLQQWSWVWAPVVLVVGLLDRDARARVWQRVEAPLAPLTAWLLTMSTGVVLLAVYLKGPGRYAPAYVDPGRSNQDLAFHQALAASAKFDVPIKPLWVAGEPMKYQTFFHQLAAATSWSTGVGLTELIYALLWVPFALAGCLLVFVLTQRFLTPPKAEPLTGARWAGPLAVLIAGLGGAMQPLHDVGLGSAAMALSAYLSPTQNLGVMLALLLAVLAIDVLRKQGPASRWVLLILVALAASGAKATVLPLAGCGFGLVFFALLSRRKPTRTAVVGGLAVLAIFVGSVIVVFGGESSGLQVDLGGIFAQLAPYSMLRHGSGVDRSAQLLTAAVTLAGWGIAVLGVVFLRWFWRDRGVVFLAGAALGGVFATALTSQPGVSQAPFYRTAFPFLAVLSCLGLSRLVGKLEDRRGALLVSAAGLAGLAACDVARFGSVDQRGLKSPFSWMIAALLAAALIVAVAWKTARRNGSLLTAFLASLVAACTVGATFLPLAGLISEHASTVAYGEVAQGGPTSSEADAARWLQKNTPTGDLVATNAHCVVSHGDSCDSRHFWIAALSERQLLVEGWGYTNRVNRLSVTTSVNTNLVPYWNRELLAINDAVFTAPSPALIERLRRRGVRWLYADNRAGQVSPNLKQYVRLRQATLDATIYEIR</sequence>
<feature type="transmembrane region" description="Helical" evidence="1">
    <location>
        <begin position="540"/>
        <end position="558"/>
    </location>
</feature>
<comment type="caution">
    <text evidence="2">The sequence shown here is derived from an EMBL/GenBank/DDBJ whole genome shotgun (WGS) entry which is preliminary data.</text>
</comment>
<name>A0A4R7TCC0_9ACTN</name>
<feature type="transmembrane region" description="Helical" evidence="1">
    <location>
        <begin position="424"/>
        <end position="446"/>
    </location>
</feature>
<keyword evidence="3" id="KW-1185">Reference proteome</keyword>
<keyword evidence="1" id="KW-0812">Transmembrane</keyword>
<feature type="transmembrane region" description="Helical" evidence="1">
    <location>
        <begin position="224"/>
        <end position="250"/>
    </location>
</feature>
<evidence type="ECO:0008006" key="4">
    <source>
        <dbReference type="Google" id="ProtNLM"/>
    </source>
</evidence>
<dbReference type="OrthoDB" id="3328598at2"/>
<feature type="transmembrane region" description="Helical" evidence="1">
    <location>
        <begin position="21"/>
        <end position="41"/>
    </location>
</feature>
<feature type="transmembrane region" description="Helical" evidence="1">
    <location>
        <begin position="292"/>
        <end position="315"/>
    </location>
</feature>
<protein>
    <recommendedName>
        <fullName evidence="4">4-amino-4-deoxy-L-arabinose transferase-like glycosyltransferase</fullName>
    </recommendedName>
</protein>
<feature type="transmembrane region" description="Helical" evidence="1">
    <location>
        <begin position="508"/>
        <end position="528"/>
    </location>
</feature>
<accession>A0A4R7TCC0</accession>
<organism evidence="2 3">
    <name type="scientific">Kribbella voronezhensis</name>
    <dbReference type="NCBI Taxonomy" id="2512212"/>
    <lineage>
        <taxon>Bacteria</taxon>
        <taxon>Bacillati</taxon>
        <taxon>Actinomycetota</taxon>
        <taxon>Actinomycetes</taxon>
        <taxon>Propionibacteriales</taxon>
        <taxon>Kribbellaceae</taxon>
        <taxon>Kribbella</taxon>
    </lineage>
</organism>
<dbReference type="Proteomes" id="UP000295151">
    <property type="component" value="Unassembled WGS sequence"/>
</dbReference>
<gene>
    <name evidence="2" type="ORF">EV138_2913</name>
</gene>
<keyword evidence="1" id="KW-0472">Membrane</keyword>